<accession>A0A7V8FKK2</accession>
<dbReference type="EMBL" id="WNDQ01000096">
    <property type="protein sequence ID" value="KAF1018199.1"/>
    <property type="molecule type" value="Genomic_DNA"/>
</dbReference>
<dbReference type="InterPro" id="IPR021457">
    <property type="entry name" value="DUF3108"/>
</dbReference>
<reference evidence="3" key="1">
    <citation type="journal article" date="2020" name="MBio">
        <title>Horizontal gene transfer to a defensive symbiont with a reduced genome amongst a multipartite beetle microbiome.</title>
        <authorList>
            <person name="Waterworth S.C."/>
            <person name="Florez L.V."/>
            <person name="Rees E.R."/>
            <person name="Hertweck C."/>
            <person name="Kaltenpoth M."/>
            <person name="Kwan J.C."/>
        </authorList>
    </citation>
    <scope>NUCLEOTIDE SEQUENCE [LARGE SCALE GENOMIC DNA]</scope>
</reference>
<dbReference type="Proteomes" id="UP000461670">
    <property type="component" value="Unassembled WGS sequence"/>
</dbReference>
<feature type="signal peptide" evidence="1">
    <location>
        <begin position="1"/>
        <end position="25"/>
    </location>
</feature>
<feature type="chain" id="PRO_5031138043" description="DUF3108 domain-containing protein" evidence="1">
    <location>
        <begin position="26"/>
        <end position="258"/>
    </location>
</feature>
<gene>
    <name evidence="2" type="ORF">GAK30_03782</name>
</gene>
<comment type="caution">
    <text evidence="2">The sequence shown here is derived from an EMBL/GenBank/DDBJ whole genome shotgun (WGS) entry which is preliminary data.</text>
</comment>
<sequence>MGLMRTLLVFSFALSASLASTLASAAAPATPKKAAAQPRTAAWTLPPNVQLNYALQGRIKGIQYNATSTLQWQQANGNRYSLRLDTRLPLVGTRSQVSEGQIAAAVLQPERYTEQMRRTSTATVSLADRKVTFNTDHPPADWQKGAQDRLSVMLQIGQWLRAQPGRYKPGDVLDVQVIGPRNAPVWHFRVDGTESVVLPTGSVDALKFTRLPRDDRPDDDQVIEFWLAPAYQQLPVRLRWSEDGDSADQMLTGATGLK</sequence>
<evidence type="ECO:0000313" key="2">
    <source>
        <dbReference type="EMBL" id="KAF1018199.1"/>
    </source>
</evidence>
<evidence type="ECO:0008006" key="4">
    <source>
        <dbReference type="Google" id="ProtNLM"/>
    </source>
</evidence>
<evidence type="ECO:0000313" key="3">
    <source>
        <dbReference type="Proteomes" id="UP000461670"/>
    </source>
</evidence>
<organism evidence="2 3">
    <name type="scientific">Paracidovorax wautersii</name>
    <dbReference type="NCBI Taxonomy" id="1177982"/>
    <lineage>
        <taxon>Bacteria</taxon>
        <taxon>Pseudomonadati</taxon>
        <taxon>Pseudomonadota</taxon>
        <taxon>Betaproteobacteria</taxon>
        <taxon>Burkholderiales</taxon>
        <taxon>Comamonadaceae</taxon>
        <taxon>Paracidovorax</taxon>
    </lineage>
</organism>
<keyword evidence="1" id="KW-0732">Signal</keyword>
<protein>
    <recommendedName>
        <fullName evidence="4">DUF3108 domain-containing protein</fullName>
    </recommendedName>
</protein>
<evidence type="ECO:0000256" key="1">
    <source>
        <dbReference type="SAM" id="SignalP"/>
    </source>
</evidence>
<name>A0A7V8FKK2_9BURK</name>
<proteinExistence type="predicted"/>
<dbReference type="Pfam" id="PF11306">
    <property type="entry name" value="DUF3108"/>
    <property type="match status" value="1"/>
</dbReference>
<dbReference type="AlphaFoldDB" id="A0A7V8FKK2"/>